<dbReference type="AlphaFoldDB" id="A0A1M5A920"/>
<dbReference type="EMBL" id="FQUP01000001">
    <property type="protein sequence ID" value="SHF26778.1"/>
    <property type="molecule type" value="Genomic_DNA"/>
</dbReference>
<dbReference type="OrthoDB" id="9867704at2"/>
<organism evidence="2 3">
    <name type="scientific">Kaistia soli DSM 19436</name>
    <dbReference type="NCBI Taxonomy" id="1122133"/>
    <lineage>
        <taxon>Bacteria</taxon>
        <taxon>Pseudomonadati</taxon>
        <taxon>Pseudomonadota</taxon>
        <taxon>Alphaproteobacteria</taxon>
        <taxon>Hyphomicrobiales</taxon>
        <taxon>Kaistiaceae</taxon>
        <taxon>Kaistia</taxon>
    </lineage>
</organism>
<accession>A0A1M5A920</accession>
<sequence>MRLGVWMIVAASLVTASVPALAQSYVGTPLSPPALQAGIVAAVAARLLDPPAAHIRDLAPSLARNGHGYCGKVSPDGTAPFQPFHIIAGEDGSYAVLILPEKGDPPGLARANAVQLLTNFGCLH</sequence>
<evidence type="ECO:0000256" key="1">
    <source>
        <dbReference type="SAM" id="SignalP"/>
    </source>
</evidence>
<proteinExistence type="predicted"/>
<keyword evidence="1" id="KW-0732">Signal</keyword>
<reference evidence="2 3" key="1">
    <citation type="submission" date="2016-11" db="EMBL/GenBank/DDBJ databases">
        <authorList>
            <person name="Jaros S."/>
            <person name="Januszkiewicz K."/>
            <person name="Wedrychowicz H."/>
        </authorList>
    </citation>
    <scope>NUCLEOTIDE SEQUENCE [LARGE SCALE GENOMIC DNA]</scope>
    <source>
        <strain evidence="2 3">DSM 19436</strain>
    </source>
</reference>
<evidence type="ECO:0000313" key="2">
    <source>
        <dbReference type="EMBL" id="SHF26778.1"/>
    </source>
</evidence>
<feature type="chain" id="PRO_5012838522" evidence="1">
    <location>
        <begin position="23"/>
        <end position="124"/>
    </location>
</feature>
<name>A0A1M5A920_9HYPH</name>
<keyword evidence="3" id="KW-1185">Reference proteome</keyword>
<feature type="signal peptide" evidence="1">
    <location>
        <begin position="1"/>
        <end position="22"/>
    </location>
</feature>
<dbReference type="STRING" id="1122133.SAMN02745157_2055"/>
<evidence type="ECO:0000313" key="3">
    <source>
        <dbReference type="Proteomes" id="UP000184485"/>
    </source>
</evidence>
<gene>
    <name evidence="2" type="ORF">SAMN02745157_2055</name>
</gene>
<dbReference type="Proteomes" id="UP000184485">
    <property type="component" value="Unassembled WGS sequence"/>
</dbReference>
<protein>
    <submittedName>
        <fullName evidence="2">Uncharacterized protein</fullName>
    </submittedName>
</protein>
<dbReference type="RefSeq" id="WP_073052524.1">
    <property type="nucleotide sequence ID" value="NZ_FQUP01000001.1"/>
</dbReference>